<proteinExistence type="predicted"/>
<reference evidence="1 2" key="1">
    <citation type="submission" date="2023-10" db="EMBL/GenBank/DDBJ databases">
        <title>Complete genome sequence of a Sphingomonadaceae bacterium.</title>
        <authorList>
            <person name="Yan C."/>
        </authorList>
    </citation>
    <scope>NUCLEOTIDE SEQUENCE [LARGE SCALE GENOMIC DNA]</scope>
    <source>
        <strain evidence="1 2">SCSIO 66989</strain>
    </source>
</reference>
<dbReference type="KEGG" id="acoa:RB602_06445"/>
<dbReference type="RefSeq" id="WP_317084001.1">
    <property type="nucleotide sequence ID" value="NZ_CP136594.1"/>
</dbReference>
<dbReference type="EMBL" id="CP136594">
    <property type="protein sequence ID" value="WOE76348.1"/>
    <property type="molecule type" value="Genomic_DNA"/>
</dbReference>
<keyword evidence="2" id="KW-1185">Reference proteome</keyword>
<dbReference type="Proteomes" id="UP001302429">
    <property type="component" value="Chromosome"/>
</dbReference>
<evidence type="ECO:0000313" key="1">
    <source>
        <dbReference type="EMBL" id="WOE76348.1"/>
    </source>
</evidence>
<sequence>MSHPRKTDAVITRTINRFERAVEDKAFEGTVPWDSDEAIEEHERIDREYERSRLALERLIRR</sequence>
<evidence type="ECO:0000313" key="2">
    <source>
        <dbReference type="Proteomes" id="UP001302429"/>
    </source>
</evidence>
<gene>
    <name evidence="1" type="ORF">RB602_06445</name>
</gene>
<protein>
    <submittedName>
        <fullName evidence="1">Uncharacterized protein</fullName>
    </submittedName>
</protein>
<accession>A0AA97F9B4</accession>
<organism evidence="1 2">
    <name type="scientific">Alterisphingorhabdus coralli</name>
    <dbReference type="NCBI Taxonomy" id="3071408"/>
    <lineage>
        <taxon>Bacteria</taxon>
        <taxon>Pseudomonadati</taxon>
        <taxon>Pseudomonadota</taxon>
        <taxon>Alphaproteobacteria</taxon>
        <taxon>Sphingomonadales</taxon>
        <taxon>Sphingomonadaceae</taxon>
        <taxon>Alterisphingorhabdus (ex Yan et al. 2024)</taxon>
    </lineage>
</organism>
<name>A0AA97F9B4_9SPHN</name>
<dbReference type="AlphaFoldDB" id="A0AA97F9B4"/>